<protein>
    <submittedName>
        <fullName evidence="2">Uncharacterized protein</fullName>
    </submittedName>
</protein>
<evidence type="ECO:0000256" key="1">
    <source>
        <dbReference type="SAM" id="MobiDB-lite"/>
    </source>
</evidence>
<feature type="compositionally biased region" description="Basic residues" evidence="1">
    <location>
        <begin position="1"/>
        <end position="11"/>
    </location>
</feature>
<comment type="caution">
    <text evidence="2">The sequence shown here is derived from an EMBL/GenBank/DDBJ whole genome shotgun (WGS) entry which is preliminary data.</text>
</comment>
<evidence type="ECO:0000313" key="2">
    <source>
        <dbReference type="EMBL" id="GBQ18735.1"/>
    </source>
</evidence>
<reference evidence="2" key="1">
    <citation type="submission" date="2013-04" db="EMBL/GenBank/DDBJ databases">
        <title>The genome sequencing project of 58 acetic acid bacteria.</title>
        <authorList>
            <person name="Okamoto-Kainuma A."/>
            <person name="Ishikawa M."/>
            <person name="Umino S."/>
            <person name="Koizumi Y."/>
            <person name="Shiwa Y."/>
            <person name="Yoshikawa H."/>
            <person name="Matsutani M."/>
            <person name="Matsushita K."/>
        </authorList>
    </citation>
    <scope>NUCLEOTIDE SEQUENCE</scope>
    <source>
        <strain evidence="2">DSM 12717</strain>
    </source>
</reference>
<dbReference type="EMBL" id="BAQP01000003">
    <property type="protein sequence ID" value="GBQ18735.1"/>
    <property type="molecule type" value="Genomic_DNA"/>
</dbReference>
<organism evidence="2 3">
    <name type="scientific">Gluconacetobacter sacchari DSM 12717</name>
    <dbReference type="NCBI Taxonomy" id="1307940"/>
    <lineage>
        <taxon>Bacteria</taxon>
        <taxon>Pseudomonadati</taxon>
        <taxon>Pseudomonadota</taxon>
        <taxon>Alphaproteobacteria</taxon>
        <taxon>Acetobacterales</taxon>
        <taxon>Acetobacteraceae</taxon>
        <taxon>Gluconacetobacter</taxon>
    </lineage>
</organism>
<name>A0ABQ0P4W8_9PROT</name>
<accession>A0ABQ0P4W8</accession>
<evidence type="ECO:0000313" key="3">
    <source>
        <dbReference type="Proteomes" id="UP001060895"/>
    </source>
</evidence>
<dbReference type="Proteomes" id="UP001060895">
    <property type="component" value="Unassembled WGS sequence"/>
</dbReference>
<sequence>MRTRRRQRKKVCPAGKVKRGEAIRSSVGGGRSVPIAERACRAGGFGGKEGALSGRSIVVMQ</sequence>
<gene>
    <name evidence="2" type="ORF">AA12717_0021</name>
</gene>
<proteinExistence type="predicted"/>
<keyword evidence="3" id="KW-1185">Reference proteome</keyword>
<feature type="region of interest" description="Disordered" evidence="1">
    <location>
        <begin position="1"/>
        <end position="29"/>
    </location>
</feature>